<comment type="similarity">
    <text evidence="2 9">Belongs to the alpha-carbonic anhydrase family.</text>
</comment>
<dbReference type="AlphaFoldDB" id="A0AAD5LHL2"/>
<dbReference type="PROSITE" id="PS00162">
    <property type="entry name" value="ALPHA_CA_1"/>
    <property type="match status" value="1"/>
</dbReference>
<keyword evidence="7 9" id="KW-0456">Lyase</keyword>
<dbReference type="GO" id="GO:0005886">
    <property type="term" value="C:plasma membrane"/>
    <property type="evidence" value="ECO:0007669"/>
    <property type="project" value="TreeGrafter"/>
</dbReference>
<dbReference type="FunFam" id="3.10.200.10:FF:000003">
    <property type="entry name" value="Carbonic anhydrase 12"/>
    <property type="match status" value="1"/>
</dbReference>
<dbReference type="Proteomes" id="UP000820818">
    <property type="component" value="Linkage Group LG2"/>
</dbReference>
<evidence type="ECO:0000256" key="1">
    <source>
        <dbReference type="ARBA" id="ARBA00002904"/>
    </source>
</evidence>
<dbReference type="EC" id="4.2.1.1" evidence="3 9"/>
<feature type="chain" id="PRO_5041767193" description="Carbonic anhydrase" evidence="9">
    <location>
        <begin position="23"/>
        <end position="308"/>
    </location>
</feature>
<evidence type="ECO:0000313" key="11">
    <source>
        <dbReference type="EMBL" id="KAI9562915.1"/>
    </source>
</evidence>
<dbReference type="InterPro" id="IPR023561">
    <property type="entry name" value="Carbonic_anhydrase_a-class"/>
</dbReference>
<dbReference type="InterPro" id="IPR001148">
    <property type="entry name" value="CA_dom"/>
</dbReference>
<accession>A0AAD5LHL2</accession>
<sequence>MHSSLRFVFTLVFYLFTRRAMAAGLKVLPLLGPNITINSSVTGNTWNYGESVEWPIRIAPCGGKHQSPINIDPHKALVVNYPKLSFGFYDKVFPETVTNNGHTVTLQIGKNEGNDYLPYIENGGLSDRYVFYQLHFHWGSKNNKGSEHRIANKRFPAELHMVHFSQKYDNFTEASKHPDGLAVLAVLIEMEKRDNIAFRHIEHFDEITRPSANRGNSGVSNLTNPVALEDLIPDNPFTFYRYNGSLTTPLCNEAVIWTVFDTPIALSERQMNEFRELFDEEGHHLTDNFRPVQSIHDRLVTYRNNRTI</sequence>
<dbReference type="CDD" id="cd00326">
    <property type="entry name" value="alpha_CA"/>
    <property type="match status" value="1"/>
</dbReference>
<keyword evidence="9" id="KW-0732">Signal</keyword>
<evidence type="ECO:0000256" key="3">
    <source>
        <dbReference type="ARBA" id="ARBA00012925"/>
    </source>
</evidence>
<gene>
    <name evidence="11" type="ORF">GHT06_010371</name>
</gene>
<dbReference type="InterPro" id="IPR018338">
    <property type="entry name" value="Carbonic_anhydrase_a-class_CS"/>
</dbReference>
<evidence type="ECO:0000256" key="5">
    <source>
        <dbReference type="ARBA" id="ARBA00022833"/>
    </source>
</evidence>
<dbReference type="SMART" id="SM01057">
    <property type="entry name" value="Carb_anhydrase"/>
    <property type="match status" value="1"/>
</dbReference>
<organism evidence="11 12">
    <name type="scientific">Daphnia sinensis</name>
    <dbReference type="NCBI Taxonomy" id="1820382"/>
    <lineage>
        <taxon>Eukaryota</taxon>
        <taxon>Metazoa</taxon>
        <taxon>Ecdysozoa</taxon>
        <taxon>Arthropoda</taxon>
        <taxon>Crustacea</taxon>
        <taxon>Branchiopoda</taxon>
        <taxon>Diplostraca</taxon>
        <taxon>Cladocera</taxon>
        <taxon>Anomopoda</taxon>
        <taxon>Daphniidae</taxon>
        <taxon>Daphnia</taxon>
        <taxon>Daphnia similis group</taxon>
    </lineage>
</organism>
<name>A0AAD5LHL2_9CRUS</name>
<comment type="caution">
    <text evidence="11">The sequence shown here is derived from an EMBL/GenBank/DDBJ whole genome shotgun (WGS) entry which is preliminary data.</text>
</comment>
<evidence type="ECO:0000256" key="2">
    <source>
        <dbReference type="ARBA" id="ARBA00010718"/>
    </source>
</evidence>
<dbReference type="SUPFAM" id="SSF51069">
    <property type="entry name" value="Carbonic anhydrase"/>
    <property type="match status" value="1"/>
</dbReference>
<feature type="signal peptide" evidence="9">
    <location>
        <begin position="1"/>
        <end position="22"/>
    </location>
</feature>
<dbReference type="PROSITE" id="PS51144">
    <property type="entry name" value="ALPHA_CA_2"/>
    <property type="match status" value="1"/>
</dbReference>
<evidence type="ECO:0000256" key="7">
    <source>
        <dbReference type="ARBA" id="ARBA00023239"/>
    </source>
</evidence>
<dbReference type="InterPro" id="IPR036398">
    <property type="entry name" value="CA_dom_sf"/>
</dbReference>
<evidence type="ECO:0000256" key="6">
    <source>
        <dbReference type="ARBA" id="ARBA00023180"/>
    </source>
</evidence>
<dbReference type="PANTHER" id="PTHR18952">
    <property type="entry name" value="CARBONIC ANHYDRASE"/>
    <property type="match status" value="1"/>
</dbReference>
<proteinExistence type="inferred from homology"/>
<evidence type="ECO:0000259" key="10">
    <source>
        <dbReference type="PROSITE" id="PS51144"/>
    </source>
</evidence>
<dbReference type="GO" id="GO:0004089">
    <property type="term" value="F:carbonate dehydratase activity"/>
    <property type="evidence" value="ECO:0007669"/>
    <property type="project" value="UniProtKB-UniRule"/>
</dbReference>
<evidence type="ECO:0000256" key="8">
    <source>
        <dbReference type="ARBA" id="ARBA00048348"/>
    </source>
</evidence>
<keyword evidence="12" id="KW-1185">Reference proteome</keyword>
<comment type="function">
    <text evidence="1 9">Reversible hydration of carbon dioxide.</text>
</comment>
<dbReference type="Pfam" id="PF00194">
    <property type="entry name" value="Carb_anhydrase"/>
    <property type="match status" value="1"/>
</dbReference>
<dbReference type="GO" id="GO:0008270">
    <property type="term" value="F:zinc ion binding"/>
    <property type="evidence" value="ECO:0007669"/>
    <property type="project" value="UniProtKB-UniRule"/>
</dbReference>
<comment type="cofactor">
    <cofactor evidence="9">
        <name>Zn(2+)</name>
        <dbReference type="ChEBI" id="CHEBI:29105"/>
    </cofactor>
</comment>
<evidence type="ECO:0000256" key="4">
    <source>
        <dbReference type="ARBA" id="ARBA00022723"/>
    </source>
</evidence>
<keyword evidence="5 9" id="KW-0862">Zinc</keyword>
<evidence type="ECO:0000313" key="12">
    <source>
        <dbReference type="Proteomes" id="UP000820818"/>
    </source>
</evidence>
<keyword evidence="6" id="KW-0325">Glycoprotein</keyword>
<comment type="catalytic activity">
    <reaction evidence="8 9">
        <text>hydrogencarbonate + H(+) = CO2 + H2O</text>
        <dbReference type="Rhea" id="RHEA:10748"/>
        <dbReference type="ChEBI" id="CHEBI:15377"/>
        <dbReference type="ChEBI" id="CHEBI:15378"/>
        <dbReference type="ChEBI" id="CHEBI:16526"/>
        <dbReference type="ChEBI" id="CHEBI:17544"/>
        <dbReference type="EC" id="4.2.1.1"/>
    </reaction>
</comment>
<protein>
    <recommendedName>
        <fullName evidence="3 9">Carbonic anhydrase</fullName>
        <ecNumber evidence="3 9">4.2.1.1</ecNumber>
    </recommendedName>
</protein>
<feature type="domain" description="Alpha-carbonic anhydrase" evidence="10">
    <location>
        <begin position="44"/>
        <end position="304"/>
    </location>
</feature>
<dbReference type="EMBL" id="WJBH02000002">
    <property type="protein sequence ID" value="KAI9562915.1"/>
    <property type="molecule type" value="Genomic_DNA"/>
</dbReference>
<keyword evidence="4 9" id="KW-0479">Metal-binding</keyword>
<dbReference type="Gene3D" id="3.10.200.10">
    <property type="entry name" value="Alpha carbonic anhydrase"/>
    <property type="match status" value="1"/>
</dbReference>
<reference evidence="11 12" key="1">
    <citation type="submission" date="2022-05" db="EMBL/GenBank/DDBJ databases">
        <title>A multi-omics perspective on studying reproductive biology in Daphnia sinensis.</title>
        <authorList>
            <person name="Jia J."/>
        </authorList>
    </citation>
    <scope>NUCLEOTIDE SEQUENCE [LARGE SCALE GENOMIC DNA]</scope>
    <source>
        <strain evidence="11 12">WSL</strain>
    </source>
</reference>
<evidence type="ECO:0000256" key="9">
    <source>
        <dbReference type="RuleBase" id="RU367011"/>
    </source>
</evidence>
<dbReference type="PANTHER" id="PTHR18952:SF265">
    <property type="entry name" value="CARBONIC ANHYDRASE"/>
    <property type="match status" value="1"/>
</dbReference>